<gene>
    <name evidence="3" type="ORF">CEP54_004405</name>
</gene>
<dbReference type="AlphaFoldDB" id="A0A428QI34"/>
<feature type="region of interest" description="Disordered" evidence="1">
    <location>
        <begin position="712"/>
        <end position="997"/>
    </location>
</feature>
<feature type="compositionally biased region" description="Gly residues" evidence="1">
    <location>
        <begin position="987"/>
        <end position="997"/>
    </location>
</feature>
<dbReference type="InterPro" id="IPR010816">
    <property type="entry name" value="Het-C"/>
</dbReference>
<feature type="compositionally biased region" description="Gly residues" evidence="1">
    <location>
        <begin position="922"/>
        <end position="933"/>
    </location>
</feature>
<evidence type="ECO:0008006" key="5">
    <source>
        <dbReference type="Google" id="ProtNLM"/>
    </source>
</evidence>
<dbReference type="EMBL" id="NKCI01000031">
    <property type="protein sequence ID" value="RSL64977.1"/>
    <property type="molecule type" value="Genomic_DNA"/>
</dbReference>
<evidence type="ECO:0000256" key="1">
    <source>
        <dbReference type="SAM" id="MobiDB-lite"/>
    </source>
</evidence>
<feature type="compositionally biased region" description="Polar residues" evidence="1">
    <location>
        <begin position="825"/>
        <end position="834"/>
    </location>
</feature>
<reference evidence="3 4" key="1">
    <citation type="submission" date="2017-06" db="EMBL/GenBank/DDBJ databases">
        <title>Comparative genomic analysis of Ambrosia Fusariam Clade fungi.</title>
        <authorList>
            <person name="Stajich J.E."/>
            <person name="Carrillo J."/>
            <person name="Kijimoto T."/>
            <person name="Eskalen A."/>
            <person name="O'Donnell K."/>
            <person name="Kasson M."/>
        </authorList>
    </citation>
    <scope>NUCLEOTIDE SEQUENCE [LARGE SCALE GENOMIC DNA]</scope>
    <source>
        <strain evidence="3 4">NRRL62584</strain>
    </source>
</reference>
<evidence type="ECO:0000256" key="2">
    <source>
        <dbReference type="SAM" id="Phobius"/>
    </source>
</evidence>
<dbReference type="Pfam" id="PF07217">
    <property type="entry name" value="Het-C"/>
    <property type="match status" value="1"/>
</dbReference>
<dbReference type="STRING" id="1325734.A0A428QI34"/>
<dbReference type="InterPro" id="IPR052577">
    <property type="entry name" value="VWA7"/>
</dbReference>
<feature type="compositionally biased region" description="Basic and acidic residues" evidence="1">
    <location>
        <begin position="835"/>
        <end position="865"/>
    </location>
</feature>
<sequence>MLRMEGRGTWHLQPLLRFLIHHFLVSFPLPVFLFLLLPQQPFLTWILPFCTASSPLLLAQKGFFLYTTPATQHQASLWDPSQCLRTRTAAMFSFRSHGLLVGLIILVGLASPAFAFGAGNIASISKVEGQNWRHGDIEDALLTLTLARALNGKKFNKINVSRTYFGNWLRDYSQAVDVGTVKSVSAEAIRLLLCVLGFMTFGYGSGEFEVTAERLGCYRPEEHIDNPKDYAENADARQYDRRLRGPIDEQRELSVDPETGMKNYIANERAGIMTSAKLVRRLFGGMIELGRRYKDSQRKADKYEALRLMGTGLHCLEDFFAHSNYTELALIELGERDVFPHCGRNTEIDLEGARGPVYPIVTGTFGGVDFLHSVTGEVSDKLTQNEIDELEGTLQQGAASDTSMLRDLLDKIPDGIFGDKHQSDRVDELQQNAATAQMENVSVSPRDPEEFTLYVQNVFKQVMPAIEFHDDIMKSISGALEKIPVLPKIIEQLEEQLSVFIFSIIAPFIVPLIQQIRNELKTGSDEIIESSEREQHIVFHNDDSTDPTHSMLSKDHFSNILNEIAGRNAASMVHWVVPQLMDAIDDESVDVDRLLDDIIGGILHHPAQRDMGSRKVQEGRRRCYENVKEWWGEMGDDQREDYRRKLTRDGVQNGENHKEGVYDTGHGHGCAGKLKMRKLYGGPETIEDKIAGAAADAIFKGATGALSGMVEQNTGYKMPSSGRKEEKEEGGLGGFLNAASSILGGAFSSDETRRETSSRREDDGSYTRTETEYGRHGDRYGQAEYSRTERPDGSRHEEYSRYEQRDSNDGRHAGGYGYEERTETHQSYSGSSYQRTERHEYHGSTEESYGRRRDDDEGGYGRRRDDDDEGGYGGGRRHEEGGGYGGGGYERREESYGRHERQEEGGYGGGYGGGHERREEGGYGGGYGGGGGGYERRQEGGYGEDNYGRREEGGYSGGAADEYVRQSQGQGGYGGGGYERRDNDEYGGNGYGGDRRW</sequence>
<keyword evidence="2" id="KW-1133">Transmembrane helix</keyword>
<keyword evidence="2" id="KW-0472">Membrane</keyword>
<feature type="transmembrane region" description="Helical" evidence="2">
    <location>
        <begin position="15"/>
        <end position="36"/>
    </location>
</feature>
<proteinExistence type="predicted"/>
<feature type="compositionally biased region" description="Basic and acidic residues" evidence="1">
    <location>
        <begin position="750"/>
        <end position="824"/>
    </location>
</feature>
<dbReference type="Proteomes" id="UP000288168">
    <property type="component" value="Unassembled WGS sequence"/>
</dbReference>
<dbReference type="OrthoDB" id="2506204at2759"/>
<keyword evidence="4" id="KW-1185">Reference proteome</keyword>
<evidence type="ECO:0000313" key="3">
    <source>
        <dbReference type="EMBL" id="RSL64977.1"/>
    </source>
</evidence>
<name>A0A428QI34_9HYPO</name>
<dbReference type="PANTHER" id="PTHR14905">
    <property type="entry name" value="NG37"/>
    <property type="match status" value="1"/>
</dbReference>
<evidence type="ECO:0000313" key="4">
    <source>
        <dbReference type="Proteomes" id="UP000288168"/>
    </source>
</evidence>
<protein>
    <recommendedName>
        <fullName evidence="5">Het-c protein</fullName>
    </recommendedName>
</protein>
<feature type="transmembrane region" description="Helical" evidence="2">
    <location>
        <begin position="97"/>
        <end position="118"/>
    </location>
</feature>
<keyword evidence="2" id="KW-0812">Transmembrane</keyword>
<dbReference type="PANTHER" id="PTHR14905:SF11">
    <property type="entry name" value="TINC (EUROFUNG)"/>
    <property type="match status" value="1"/>
</dbReference>
<accession>A0A428QI34</accession>
<organism evidence="3 4">
    <name type="scientific">Fusarium duplospermum</name>
    <dbReference type="NCBI Taxonomy" id="1325734"/>
    <lineage>
        <taxon>Eukaryota</taxon>
        <taxon>Fungi</taxon>
        <taxon>Dikarya</taxon>
        <taxon>Ascomycota</taxon>
        <taxon>Pezizomycotina</taxon>
        <taxon>Sordariomycetes</taxon>
        <taxon>Hypocreomycetidae</taxon>
        <taxon>Hypocreales</taxon>
        <taxon>Nectriaceae</taxon>
        <taxon>Fusarium</taxon>
        <taxon>Fusarium solani species complex</taxon>
    </lineage>
</organism>
<comment type="caution">
    <text evidence="3">The sequence shown here is derived from an EMBL/GenBank/DDBJ whole genome shotgun (WGS) entry which is preliminary data.</text>
</comment>
<feature type="compositionally biased region" description="Basic and acidic residues" evidence="1">
    <location>
        <begin position="889"/>
        <end position="904"/>
    </location>
</feature>